<protein>
    <submittedName>
        <fullName evidence="1">Uncharacterized protein</fullName>
    </submittedName>
</protein>
<dbReference type="InterPro" id="IPR008979">
    <property type="entry name" value="Galactose-bd-like_sf"/>
</dbReference>
<proteinExistence type="predicted"/>
<organism evidence="1">
    <name type="scientific">marine sediment metagenome</name>
    <dbReference type="NCBI Taxonomy" id="412755"/>
    <lineage>
        <taxon>unclassified sequences</taxon>
        <taxon>metagenomes</taxon>
        <taxon>ecological metagenomes</taxon>
    </lineage>
</organism>
<feature type="non-terminal residue" evidence="1">
    <location>
        <position position="289"/>
    </location>
</feature>
<reference evidence="1" key="1">
    <citation type="journal article" date="2014" name="Front. Microbiol.">
        <title>High frequency of phylogenetically diverse reductive dehalogenase-homologous genes in deep subseafloor sedimentary metagenomes.</title>
        <authorList>
            <person name="Kawai M."/>
            <person name="Futagami T."/>
            <person name="Toyoda A."/>
            <person name="Takaki Y."/>
            <person name="Nishi S."/>
            <person name="Hori S."/>
            <person name="Arai W."/>
            <person name="Tsubouchi T."/>
            <person name="Morono Y."/>
            <person name="Uchiyama I."/>
            <person name="Ito T."/>
            <person name="Fujiyama A."/>
            <person name="Inagaki F."/>
            <person name="Takami H."/>
        </authorList>
    </citation>
    <scope>NUCLEOTIDE SEQUENCE</scope>
    <source>
        <strain evidence="1">Expedition CK06-06</strain>
    </source>
</reference>
<comment type="caution">
    <text evidence="1">The sequence shown here is derived from an EMBL/GenBank/DDBJ whole genome shotgun (WGS) entry which is preliminary data.</text>
</comment>
<feature type="non-terminal residue" evidence="1">
    <location>
        <position position="1"/>
    </location>
</feature>
<sequence length="289" mass="32108">GPATRAAGATPVLLRGDFEEGLAGWAQDGQGEFAADKNEHHGGDQSARITVARGTAIQYQQLLHKVKGLAYRDRVNATAWVRTRGVSDGAGAYMALEFLGAGGQRVDIAHSKVSRNSGKDGWERLALEAVVPKTASSTRLLLVLHAHGTAWFDDVEVVMAEKLIEWPDLGAAQRQVVIHADRVVQPKFGGVGFHVFDHVHPASRQLLDEVIDKRWRELNPSFARLYHDRNWNRQLLDKVAARLDDRMQWTGSELYMATWNPKVAKRADGWAAYARQVVDSLEYLVRTKG</sequence>
<evidence type="ECO:0000313" key="1">
    <source>
        <dbReference type="EMBL" id="GAH37587.1"/>
    </source>
</evidence>
<dbReference type="Gene3D" id="2.60.120.260">
    <property type="entry name" value="Galactose-binding domain-like"/>
    <property type="match status" value="1"/>
</dbReference>
<dbReference type="AlphaFoldDB" id="X1EYF3"/>
<accession>X1EYF3</accession>
<dbReference type="SUPFAM" id="SSF49785">
    <property type="entry name" value="Galactose-binding domain-like"/>
    <property type="match status" value="1"/>
</dbReference>
<gene>
    <name evidence="1" type="ORF">S03H2_20503</name>
</gene>
<dbReference type="EMBL" id="BARU01010810">
    <property type="protein sequence ID" value="GAH37587.1"/>
    <property type="molecule type" value="Genomic_DNA"/>
</dbReference>
<name>X1EYF3_9ZZZZ</name>